<proteinExistence type="predicted"/>
<organism evidence="1 2">
    <name type="scientific">Allacma fusca</name>
    <dbReference type="NCBI Taxonomy" id="39272"/>
    <lineage>
        <taxon>Eukaryota</taxon>
        <taxon>Metazoa</taxon>
        <taxon>Ecdysozoa</taxon>
        <taxon>Arthropoda</taxon>
        <taxon>Hexapoda</taxon>
        <taxon>Collembola</taxon>
        <taxon>Symphypleona</taxon>
        <taxon>Sminthuridae</taxon>
        <taxon>Allacma</taxon>
    </lineage>
</organism>
<reference evidence="1" key="1">
    <citation type="submission" date="2021-06" db="EMBL/GenBank/DDBJ databases">
        <authorList>
            <person name="Hodson N. C."/>
            <person name="Mongue J. A."/>
            <person name="Jaron S. K."/>
        </authorList>
    </citation>
    <scope>NUCLEOTIDE SEQUENCE</scope>
</reference>
<evidence type="ECO:0000313" key="1">
    <source>
        <dbReference type="EMBL" id="CAG7785959.1"/>
    </source>
</evidence>
<name>A0A8J2L263_9HEXA</name>
<dbReference type="AlphaFoldDB" id="A0A8J2L263"/>
<comment type="caution">
    <text evidence="1">The sequence shown here is derived from an EMBL/GenBank/DDBJ whole genome shotgun (WGS) entry which is preliminary data.</text>
</comment>
<sequence>SLTLLERFLHQLTLGLGKV</sequence>
<feature type="non-terminal residue" evidence="1">
    <location>
        <position position="1"/>
    </location>
</feature>
<gene>
    <name evidence="1" type="ORF">AFUS01_LOCUS24553</name>
</gene>
<keyword evidence="2" id="KW-1185">Reference proteome</keyword>
<dbReference type="Proteomes" id="UP000708208">
    <property type="component" value="Unassembled WGS sequence"/>
</dbReference>
<evidence type="ECO:0000313" key="2">
    <source>
        <dbReference type="Proteomes" id="UP000708208"/>
    </source>
</evidence>
<dbReference type="EMBL" id="CAJVCH010308258">
    <property type="protein sequence ID" value="CAG7785959.1"/>
    <property type="molecule type" value="Genomic_DNA"/>
</dbReference>
<accession>A0A8J2L263</accession>
<protein>
    <submittedName>
        <fullName evidence="1">Uncharacterized protein</fullName>
    </submittedName>
</protein>